<dbReference type="AlphaFoldDB" id="A0A834I828"/>
<name>A0A834I828_RHYFE</name>
<gene>
    <name evidence="2" type="ORF">GWI33_012570</name>
</gene>
<evidence type="ECO:0000313" key="3">
    <source>
        <dbReference type="Proteomes" id="UP000625711"/>
    </source>
</evidence>
<sequence>MFRKFYSKETCYYGYETVLTKRYFYLSVDEVLLKTRKDGIGTDVCSTDQETTMASIEPPSTPPTSSPITSSHHV</sequence>
<protein>
    <submittedName>
        <fullName evidence="2">Uncharacterized protein</fullName>
    </submittedName>
</protein>
<evidence type="ECO:0000313" key="2">
    <source>
        <dbReference type="EMBL" id="KAF7274759.1"/>
    </source>
</evidence>
<reference evidence="2" key="1">
    <citation type="submission" date="2020-08" db="EMBL/GenBank/DDBJ databases">
        <title>Genome sequencing and assembly of the red palm weevil Rhynchophorus ferrugineus.</title>
        <authorList>
            <person name="Dias G.B."/>
            <person name="Bergman C.M."/>
            <person name="Manee M."/>
        </authorList>
    </citation>
    <scope>NUCLEOTIDE SEQUENCE</scope>
    <source>
        <strain evidence="2">AA-2017</strain>
        <tissue evidence="2">Whole larva</tissue>
    </source>
</reference>
<keyword evidence="3" id="KW-1185">Reference proteome</keyword>
<feature type="compositionally biased region" description="Polar residues" evidence="1">
    <location>
        <begin position="44"/>
        <end position="54"/>
    </location>
</feature>
<evidence type="ECO:0000256" key="1">
    <source>
        <dbReference type="SAM" id="MobiDB-lite"/>
    </source>
</evidence>
<dbReference type="Proteomes" id="UP000625711">
    <property type="component" value="Unassembled WGS sequence"/>
</dbReference>
<feature type="region of interest" description="Disordered" evidence="1">
    <location>
        <begin position="41"/>
        <end position="74"/>
    </location>
</feature>
<dbReference type="EMBL" id="JAACXV010012186">
    <property type="protein sequence ID" value="KAF7274759.1"/>
    <property type="molecule type" value="Genomic_DNA"/>
</dbReference>
<comment type="caution">
    <text evidence="2">The sequence shown here is derived from an EMBL/GenBank/DDBJ whole genome shotgun (WGS) entry which is preliminary data.</text>
</comment>
<organism evidence="2 3">
    <name type="scientific">Rhynchophorus ferrugineus</name>
    <name type="common">Red palm weevil</name>
    <name type="synonym">Curculio ferrugineus</name>
    <dbReference type="NCBI Taxonomy" id="354439"/>
    <lineage>
        <taxon>Eukaryota</taxon>
        <taxon>Metazoa</taxon>
        <taxon>Ecdysozoa</taxon>
        <taxon>Arthropoda</taxon>
        <taxon>Hexapoda</taxon>
        <taxon>Insecta</taxon>
        <taxon>Pterygota</taxon>
        <taxon>Neoptera</taxon>
        <taxon>Endopterygota</taxon>
        <taxon>Coleoptera</taxon>
        <taxon>Polyphaga</taxon>
        <taxon>Cucujiformia</taxon>
        <taxon>Curculionidae</taxon>
        <taxon>Dryophthorinae</taxon>
        <taxon>Rhynchophorus</taxon>
    </lineage>
</organism>
<proteinExistence type="predicted"/>
<accession>A0A834I828</accession>